<dbReference type="GO" id="GO:0016747">
    <property type="term" value="F:acyltransferase activity, transferring groups other than amino-acyl groups"/>
    <property type="evidence" value="ECO:0007669"/>
    <property type="project" value="InterPro"/>
</dbReference>
<dbReference type="SUPFAM" id="SSF55729">
    <property type="entry name" value="Acyl-CoA N-acyltransferases (Nat)"/>
    <property type="match status" value="1"/>
</dbReference>
<name>A0A8J3KNN4_9ACTN</name>
<dbReference type="InterPro" id="IPR000182">
    <property type="entry name" value="GNAT_dom"/>
</dbReference>
<evidence type="ECO:0000313" key="2">
    <source>
        <dbReference type="EMBL" id="GIF98589.1"/>
    </source>
</evidence>
<sequence length="244" mass="27082">MSFTAEPMHARPRPQEQLDRLFAGGWPEFIFHDQETKLHIGRVRELFADLELLLLDGAEPVAAGWAVPLCWNGEVDDLPAGYNDSLARALAAHDAGRTPDTHAVLAAQVHPDRQGAGLAAKLLTALCEDAARRGRTRVICPVRPTHKSRYPLAPIERYQTWTRPDGLPQDPWLRTHVRMGARVLAAAPRSQVITGSVTEWENWTGMPLPDSGDYVIPEGLSTLRVDRAAGTAVYTEPNVWVRHR</sequence>
<dbReference type="Pfam" id="PF00583">
    <property type="entry name" value="Acetyltransf_1"/>
    <property type="match status" value="1"/>
</dbReference>
<comment type="caution">
    <text evidence="2">The sequence shown here is derived from an EMBL/GenBank/DDBJ whole genome shotgun (WGS) entry which is preliminary data.</text>
</comment>
<gene>
    <name evidence="2" type="ORF">Cci01nite_36830</name>
</gene>
<dbReference type="Gene3D" id="3.40.630.30">
    <property type="match status" value="1"/>
</dbReference>
<dbReference type="InterPro" id="IPR016181">
    <property type="entry name" value="Acyl_CoA_acyltransferase"/>
</dbReference>
<proteinExistence type="predicted"/>
<protein>
    <recommendedName>
        <fullName evidence="1">N-acetyltransferase domain-containing protein</fullName>
    </recommendedName>
</protein>
<keyword evidence="3" id="KW-1185">Reference proteome</keyword>
<evidence type="ECO:0000313" key="3">
    <source>
        <dbReference type="Proteomes" id="UP000659904"/>
    </source>
</evidence>
<accession>A0A8J3KNN4</accession>
<dbReference type="AlphaFoldDB" id="A0A8J3KNN4"/>
<dbReference type="RefSeq" id="WP_239165514.1">
    <property type="nucleotide sequence ID" value="NZ_BONH01000016.1"/>
</dbReference>
<organism evidence="2 3">
    <name type="scientific">Catellatospora citrea</name>
    <dbReference type="NCBI Taxonomy" id="53366"/>
    <lineage>
        <taxon>Bacteria</taxon>
        <taxon>Bacillati</taxon>
        <taxon>Actinomycetota</taxon>
        <taxon>Actinomycetes</taxon>
        <taxon>Micromonosporales</taxon>
        <taxon>Micromonosporaceae</taxon>
        <taxon>Catellatospora</taxon>
    </lineage>
</organism>
<feature type="domain" description="N-acetyltransferase" evidence="1">
    <location>
        <begin position="84"/>
        <end position="145"/>
    </location>
</feature>
<reference evidence="2 3" key="1">
    <citation type="submission" date="2021-01" db="EMBL/GenBank/DDBJ databases">
        <title>Whole genome shotgun sequence of Catellatospora citrea NBRC 14495.</title>
        <authorList>
            <person name="Komaki H."/>
            <person name="Tamura T."/>
        </authorList>
    </citation>
    <scope>NUCLEOTIDE SEQUENCE [LARGE SCALE GENOMIC DNA]</scope>
    <source>
        <strain evidence="2 3">NBRC 14495</strain>
    </source>
</reference>
<evidence type="ECO:0000259" key="1">
    <source>
        <dbReference type="Pfam" id="PF00583"/>
    </source>
</evidence>
<dbReference type="CDD" id="cd04301">
    <property type="entry name" value="NAT_SF"/>
    <property type="match status" value="1"/>
</dbReference>
<dbReference type="Proteomes" id="UP000659904">
    <property type="component" value="Unassembled WGS sequence"/>
</dbReference>
<dbReference type="EMBL" id="BONH01000016">
    <property type="protein sequence ID" value="GIF98589.1"/>
    <property type="molecule type" value="Genomic_DNA"/>
</dbReference>